<feature type="compositionally biased region" description="Polar residues" evidence="1">
    <location>
        <begin position="53"/>
        <end position="67"/>
    </location>
</feature>
<organism evidence="3 4">
    <name type="scientific">Hondaea fermentalgiana</name>
    <dbReference type="NCBI Taxonomy" id="2315210"/>
    <lineage>
        <taxon>Eukaryota</taxon>
        <taxon>Sar</taxon>
        <taxon>Stramenopiles</taxon>
        <taxon>Bigyra</taxon>
        <taxon>Labyrinthulomycetes</taxon>
        <taxon>Thraustochytrida</taxon>
        <taxon>Thraustochytriidae</taxon>
        <taxon>Hondaea</taxon>
    </lineage>
</organism>
<dbReference type="GO" id="GO:0000774">
    <property type="term" value="F:adenyl-nucleotide exchange factor activity"/>
    <property type="evidence" value="ECO:0007669"/>
    <property type="project" value="TreeGrafter"/>
</dbReference>
<sequence length="387" mass="41500">MPRRRSARAKVTVLLAAVALALAVVLALASPTRGEAVVAVREDDPSACAAGNSDETVIASSPDSSENVDSKVEVTPENVNLSTEQVDMLERVLYGLPQPDVRLPSGAEKARMSPEEYKAALAKVWMWRQEEVRKAMESLDDEASIMRRLAGTIANASMDKGSPELLEALADAEDWVSELDHATHFGALGGVQQCVALMGGHADAEVRTAAAYAVGSAIKNKPDLQMMALESGLVQIVRSRLEDELAPCAASAPDKARECGKMLYALSSLVRGHPVSQAQVIEQGLLEVLAQLLAHDYIDPRVLVKVGAFVYDSFTEWPVCPAQWSKNGTSTALCENLEHQAENIVAGAYASQPQHLRQQVGIKVREALQAAKCAATGLPTSFFESDE</sequence>
<feature type="signal peptide" evidence="2">
    <location>
        <begin position="1"/>
        <end position="29"/>
    </location>
</feature>
<keyword evidence="2" id="KW-0732">Signal</keyword>
<feature type="chain" id="PRO_5015361110" evidence="2">
    <location>
        <begin position="30"/>
        <end position="387"/>
    </location>
</feature>
<evidence type="ECO:0000313" key="4">
    <source>
        <dbReference type="Proteomes" id="UP000241890"/>
    </source>
</evidence>
<dbReference type="InterPro" id="IPR050693">
    <property type="entry name" value="Hsp70_NEF-Inhibitors"/>
</dbReference>
<dbReference type="Proteomes" id="UP000241890">
    <property type="component" value="Unassembled WGS sequence"/>
</dbReference>
<gene>
    <name evidence="3" type="ORF">FCC1311_067152</name>
</gene>
<name>A0A2R5GIR4_9STRA</name>
<proteinExistence type="predicted"/>
<dbReference type="AlphaFoldDB" id="A0A2R5GIR4"/>
<evidence type="ECO:0000256" key="2">
    <source>
        <dbReference type="SAM" id="SignalP"/>
    </source>
</evidence>
<dbReference type="InterPro" id="IPR011989">
    <property type="entry name" value="ARM-like"/>
</dbReference>
<dbReference type="PANTHER" id="PTHR19316">
    <property type="entry name" value="PROTEIN FOLDING REGULATOR"/>
    <property type="match status" value="1"/>
</dbReference>
<comment type="caution">
    <text evidence="3">The sequence shown here is derived from an EMBL/GenBank/DDBJ whole genome shotgun (WGS) entry which is preliminary data.</text>
</comment>
<dbReference type="InterPro" id="IPR016024">
    <property type="entry name" value="ARM-type_fold"/>
</dbReference>
<dbReference type="GO" id="GO:0005783">
    <property type="term" value="C:endoplasmic reticulum"/>
    <property type="evidence" value="ECO:0007669"/>
    <property type="project" value="TreeGrafter"/>
</dbReference>
<dbReference type="SUPFAM" id="SSF48371">
    <property type="entry name" value="ARM repeat"/>
    <property type="match status" value="1"/>
</dbReference>
<dbReference type="EMBL" id="BEYU01000077">
    <property type="protein sequence ID" value="GBG30495.1"/>
    <property type="molecule type" value="Genomic_DNA"/>
</dbReference>
<dbReference type="OrthoDB" id="448649at2759"/>
<dbReference type="InParanoid" id="A0A2R5GIR4"/>
<protein>
    <submittedName>
        <fullName evidence="3">Hsp70 nucleotide exchange factor FES1</fullName>
    </submittedName>
</protein>
<feature type="region of interest" description="Disordered" evidence="1">
    <location>
        <begin position="46"/>
        <end position="71"/>
    </location>
</feature>
<dbReference type="PANTHER" id="PTHR19316:SF18">
    <property type="entry name" value="HSP70-BINDING PROTEIN 1"/>
    <property type="match status" value="1"/>
</dbReference>
<evidence type="ECO:0000256" key="1">
    <source>
        <dbReference type="SAM" id="MobiDB-lite"/>
    </source>
</evidence>
<keyword evidence="4" id="KW-1185">Reference proteome</keyword>
<evidence type="ECO:0000313" key="3">
    <source>
        <dbReference type="EMBL" id="GBG30495.1"/>
    </source>
</evidence>
<dbReference type="Gene3D" id="1.25.10.10">
    <property type="entry name" value="Leucine-rich Repeat Variant"/>
    <property type="match status" value="1"/>
</dbReference>
<accession>A0A2R5GIR4</accession>
<reference evidence="3 4" key="1">
    <citation type="submission" date="2017-12" db="EMBL/GenBank/DDBJ databases">
        <title>Sequencing, de novo assembly and annotation of complete genome of a new Thraustochytrid species, strain FCC1311.</title>
        <authorList>
            <person name="Sedici K."/>
            <person name="Godart F."/>
            <person name="Aiese Cigliano R."/>
            <person name="Sanseverino W."/>
            <person name="Barakat M."/>
            <person name="Ortet P."/>
            <person name="Marechal E."/>
            <person name="Cagnac O."/>
            <person name="Amato A."/>
        </authorList>
    </citation>
    <scope>NUCLEOTIDE SEQUENCE [LARGE SCALE GENOMIC DNA]</scope>
</reference>